<evidence type="ECO:0000256" key="6">
    <source>
        <dbReference type="ARBA" id="ARBA00023004"/>
    </source>
</evidence>
<keyword evidence="4 7" id="KW-0479">Metal-binding</keyword>
<evidence type="ECO:0000256" key="7">
    <source>
        <dbReference type="PIRNR" id="PIRNR000071"/>
    </source>
</evidence>
<dbReference type="AlphaFoldDB" id="A0A0U4CTA0"/>
<dbReference type="GO" id="GO:0005506">
    <property type="term" value="F:iron ion binding"/>
    <property type="evidence" value="ECO:0007669"/>
    <property type="project" value="InterPro"/>
</dbReference>
<dbReference type="GO" id="GO:0009055">
    <property type="term" value="F:electron transfer activity"/>
    <property type="evidence" value="ECO:0007669"/>
    <property type="project" value="InterPro"/>
</dbReference>
<dbReference type="FunFam" id="2.20.28.10:FF:000001">
    <property type="entry name" value="Rubredoxin"/>
    <property type="match status" value="1"/>
</dbReference>
<dbReference type="STRING" id="2041.AERYTH_04695"/>
<evidence type="ECO:0000256" key="2">
    <source>
        <dbReference type="ARBA" id="ARBA00005337"/>
    </source>
</evidence>
<feature type="binding site" evidence="8">
    <location>
        <position position="6"/>
    </location>
    <ligand>
        <name>Fe cation</name>
        <dbReference type="ChEBI" id="CHEBI:24875"/>
    </ligand>
</feature>
<name>A0A0U4CTA0_9ACTN</name>
<feature type="binding site" evidence="8">
    <location>
        <position position="39"/>
    </location>
    <ligand>
        <name>Fe cation</name>
        <dbReference type="ChEBI" id="CHEBI:24875"/>
    </ligand>
</feature>
<dbReference type="PROSITE" id="PS50903">
    <property type="entry name" value="RUBREDOXIN_LIKE"/>
    <property type="match status" value="1"/>
</dbReference>
<dbReference type="PANTHER" id="PTHR47627">
    <property type="entry name" value="RUBREDOXIN"/>
    <property type="match status" value="1"/>
</dbReference>
<evidence type="ECO:0000256" key="8">
    <source>
        <dbReference type="PIRSR" id="PIRSR000071-1"/>
    </source>
</evidence>
<keyword evidence="6 7" id="KW-0408">Iron</keyword>
<reference evidence="10 11" key="1">
    <citation type="journal article" date="1991" name="Int. J. Syst. Bacteriol.">
        <title>Description of the erythromycin-producing bacterium Arthrobacter sp. strain NRRL B-3381 as Aeromicrobium erythreum gen. nov., sp. nov.</title>
        <authorList>
            <person name="Miller E.S."/>
            <person name="Woese C.R."/>
            <person name="Brenner S."/>
        </authorList>
    </citation>
    <scope>NUCLEOTIDE SEQUENCE [LARGE SCALE GENOMIC DNA]</scope>
    <source>
        <strain evidence="10 11">AR18</strain>
    </source>
</reference>
<dbReference type="CDD" id="cd00730">
    <property type="entry name" value="rubredoxin"/>
    <property type="match status" value="1"/>
</dbReference>
<dbReference type="Gene3D" id="2.20.28.10">
    <property type="match status" value="1"/>
</dbReference>
<dbReference type="PATRIC" id="fig|2041.4.peg.976"/>
<feature type="binding site" evidence="8">
    <location>
        <position position="9"/>
    </location>
    <ligand>
        <name>Fe cation</name>
        <dbReference type="ChEBI" id="CHEBI:24875"/>
    </ligand>
</feature>
<evidence type="ECO:0000256" key="5">
    <source>
        <dbReference type="ARBA" id="ARBA00022982"/>
    </source>
</evidence>
<dbReference type="InterPro" id="IPR050526">
    <property type="entry name" value="Rubredoxin_ET"/>
</dbReference>
<evidence type="ECO:0000256" key="3">
    <source>
        <dbReference type="ARBA" id="ARBA00022448"/>
    </source>
</evidence>
<keyword evidence="11" id="KW-1185">Reference proteome</keyword>
<dbReference type="PRINTS" id="PR00163">
    <property type="entry name" value="RUBREDOXIN"/>
</dbReference>
<proteinExistence type="inferred from homology"/>
<evidence type="ECO:0000259" key="9">
    <source>
        <dbReference type="PROSITE" id="PS50903"/>
    </source>
</evidence>
<dbReference type="GO" id="GO:0043448">
    <property type="term" value="P:alkane catabolic process"/>
    <property type="evidence" value="ECO:0007669"/>
    <property type="project" value="TreeGrafter"/>
</dbReference>
<dbReference type="Pfam" id="PF00301">
    <property type="entry name" value="Rubredoxin"/>
    <property type="match status" value="1"/>
</dbReference>
<keyword evidence="5 7" id="KW-0249">Electron transport</keyword>
<evidence type="ECO:0000256" key="4">
    <source>
        <dbReference type="ARBA" id="ARBA00022723"/>
    </source>
</evidence>
<feature type="domain" description="Rubredoxin-like" evidence="9">
    <location>
        <begin position="1"/>
        <end position="52"/>
    </location>
</feature>
<dbReference type="SUPFAM" id="SSF57802">
    <property type="entry name" value="Rubredoxin-like"/>
    <property type="match status" value="1"/>
</dbReference>
<dbReference type="InterPro" id="IPR024935">
    <property type="entry name" value="Rubredoxin_dom"/>
</dbReference>
<evidence type="ECO:0000256" key="1">
    <source>
        <dbReference type="ARBA" id="ARBA00002792"/>
    </source>
</evidence>
<accession>A0A0U4CTA0</accession>
<comment type="cofactor">
    <cofactor evidence="7 8">
        <name>Fe(3+)</name>
        <dbReference type="ChEBI" id="CHEBI:29034"/>
    </cofactor>
    <text evidence="7 8">Binds 1 Fe(3+) ion per subunit.</text>
</comment>
<keyword evidence="3 7" id="KW-0813">Transport</keyword>
<comment type="function">
    <text evidence="1">Involved in the hydrocarbon hydroxylating system, which transfers electrons from NADH to rubredoxin reductase and then through rubredoxin to alkane 1 monooxygenase.</text>
</comment>
<feature type="binding site" evidence="8">
    <location>
        <position position="42"/>
    </location>
    <ligand>
        <name>Fe cation</name>
        <dbReference type="ChEBI" id="CHEBI:24875"/>
    </ligand>
</feature>
<dbReference type="PROSITE" id="PS00202">
    <property type="entry name" value="RUBREDOXIN"/>
    <property type="match status" value="1"/>
</dbReference>
<dbReference type="Proteomes" id="UP000067689">
    <property type="component" value="Chromosome"/>
</dbReference>
<evidence type="ECO:0000313" key="11">
    <source>
        <dbReference type="Proteomes" id="UP000067689"/>
    </source>
</evidence>
<dbReference type="OrthoDB" id="9800607at2"/>
<comment type="similarity">
    <text evidence="2 7">Belongs to the rubredoxin family.</text>
</comment>
<dbReference type="InterPro" id="IPR024922">
    <property type="entry name" value="Rubredoxin"/>
</dbReference>
<dbReference type="InterPro" id="IPR024934">
    <property type="entry name" value="Rubredoxin-like_dom"/>
</dbReference>
<dbReference type="EMBL" id="CP011502">
    <property type="protein sequence ID" value="ALX04045.1"/>
    <property type="molecule type" value="Genomic_DNA"/>
</dbReference>
<dbReference type="InterPro" id="IPR018527">
    <property type="entry name" value="Rubredoxin_Fe_BS"/>
</dbReference>
<dbReference type="KEGG" id="aer:AERYTH_04695"/>
<dbReference type="RefSeq" id="WP_067855302.1">
    <property type="nucleotide sequence ID" value="NZ_CP011502.1"/>
</dbReference>
<evidence type="ECO:0000313" key="10">
    <source>
        <dbReference type="EMBL" id="ALX04045.1"/>
    </source>
</evidence>
<protein>
    <recommendedName>
        <fullName evidence="7">Rubredoxin</fullName>
    </recommendedName>
</protein>
<dbReference type="PANTHER" id="PTHR47627:SF1">
    <property type="entry name" value="RUBREDOXIN-1-RELATED"/>
    <property type="match status" value="1"/>
</dbReference>
<sequence>MKVWECQQCGFIYDEAQGWEEEGFPPGTRWEDIPDDWTCPDCGAAKADFTMTQVG</sequence>
<organism evidence="10 11">
    <name type="scientific">Aeromicrobium erythreum</name>
    <dbReference type="NCBI Taxonomy" id="2041"/>
    <lineage>
        <taxon>Bacteria</taxon>
        <taxon>Bacillati</taxon>
        <taxon>Actinomycetota</taxon>
        <taxon>Actinomycetes</taxon>
        <taxon>Propionibacteriales</taxon>
        <taxon>Nocardioidaceae</taxon>
        <taxon>Aeromicrobium</taxon>
    </lineage>
</organism>
<gene>
    <name evidence="10" type="ORF">AERYTH_04695</name>
</gene>
<dbReference type="PIRSF" id="PIRSF000071">
    <property type="entry name" value="Rubredoxin"/>
    <property type="match status" value="1"/>
</dbReference>